<protein>
    <recommendedName>
        <fullName evidence="4">DUF1707 domain-containing protein</fullName>
    </recommendedName>
</protein>
<feature type="transmembrane region" description="Helical" evidence="1">
    <location>
        <begin position="168"/>
        <end position="189"/>
    </location>
</feature>
<keyword evidence="1" id="KW-1133">Transmembrane helix</keyword>
<comment type="caution">
    <text evidence="2">The sequence shown here is derived from an EMBL/GenBank/DDBJ whole genome shotgun (WGS) entry which is preliminary data.</text>
</comment>
<reference evidence="3" key="1">
    <citation type="journal article" date="2019" name="Int. J. Syst. Evol. Microbiol.">
        <title>The Global Catalogue of Microorganisms (GCM) 10K type strain sequencing project: providing services to taxonomists for standard genome sequencing and annotation.</title>
        <authorList>
            <consortium name="The Broad Institute Genomics Platform"/>
            <consortium name="The Broad Institute Genome Sequencing Center for Infectious Disease"/>
            <person name="Wu L."/>
            <person name="Ma J."/>
        </authorList>
    </citation>
    <scope>NUCLEOTIDE SEQUENCE [LARGE SCALE GENOMIC DNA]</scope>
    <source>
        <strain evidence="3">JCM 18304</strain>
    </source>
</reference>
<accession>A0ABP9RSS5</accession>
<dbReference type="RefSeq" id="WP_345630133.1">
    <property type="nucleotide sequence ID" value="NZ_BAABJQ010000007.1"/>
</dbReference>
<keyword evidence="1" id="KW-0812">Transmembrane</keyword>
<evidence type="ECO:0000313" key="2">
    <source>
        <dbReference type="EMBL" id="GAA5185845.1"/>
    </source>
</evidence>
<dbReference type="EMBL" id="BAABJQ010000007">
    <property type="protein sequence ID" value="GAA5185845.1"/>
    <property type="molecule type" value="Genomic_DNA"/>
</dbReference>
<evidence type="ECO:0000313" key="3">
    <source>
        <dbReference type="Proteomes" id="UP001501570"/>
    </source>
</evidence>
<gene>
    <name evidence="2" type="ORF">GCM10023322_30830</name>
</gene>
<sequence length="207" mass="22448">MADQAPPVQPAADTSQRQTIARIVEACAADASTELEFIRALDSADLAVRPYWDENRRQVAGYDVALGRSDLHPWRDYVIDRDLSAEVALSRLRERWPPTPATKQARAEIADAWLSVIAPFLVPPGQEGLYTQHRWRWLVVGLTSWILPTLVFLLVPALTPGATGTGRLIAGLSCGGLLGLGLGLGFLAADRSSVEIDQNGDPLESSP</sequence>
<feature type="transmembrane region" description="Helical" evidence="1">
    <location>
        <begin position="137"/>
        <end position="156"/>
    </location>
</feature>
<name>A0ABP9RSS5_9ACTN</name>
<evidence type="ECO:0000256" key="1">
    <source>
        <dbReference type="SAM" id="Phobius"/>
    </source>
</evidence>
<proteinExistence type="predicted"/>
<organism evidence="2 3">
    <name type="scientific">Rugosimonospora acidiphila</name>
    <dbReference type="NCBI Taxonomy" id="556531"/>
    <lineage>
        <taxon>Bacteria</taxon>
        <taxon>Bacillati</taxon>
        <taxon>Actinomycetota</taxon>
        <taxon>Actinomycetes</taxon>
        <taxon>Micromonosporales</taxon>
        <taxon>Micromonosporaceae</taxon>
        <taxon>Rugosimonospora</taxon>
    </lineage>
</organism>
<dbReference type="Proteomes" id="UP001501570">
    <property type="component" value="Unassembled WGS sequence"/>
</dbReference>
<keyword evidence="3" id="KW-1185">Reference proteome</keyword>
<keyword evidence="1" id="KW-0472">Membrane</keyword>
<evidence type="ECO:0008006" key="4">
    <source>
        <dbReference type="Google" id="ProtNLM"/>
    </source>
</evidence>